<evidence type="ECO:0000256" key="1">
    <source>
        <dbReference type="SAM" id="Phobius"/>
    </source>
</evidence>
<dbReference type="PIRSF" id="PIRSF018266">
    <property type="entry name" value="FecR"/>
    <property type="match status" value="1"/>
</dbReference>
<dbReference type="InterPro" id="IPR012373">
    <property type="entry name" value="Ferrdict_sens_TM"/>
</dbReference>
<dbReference type="AlphaFoldDB" id="A0A1Z3LVL0"/>
<evidence type="ECO:0000313" key="5">
    <source>
        <dbReference type="Proteomes" id="UP000197024"/>
    </source>
</evidence>
<reference evidence="4 5" key="1">
    <citation type="submission" date="2017-06" db="EMBL/GenBank/DDBJ databases">
        <title>Biodegradation of gentamicin by bacterial consortia AMQD4 in synthetic medium and raw gentamicin sewage.</title>
        <authorList>
            <person name="Chang H."/>
            <person name="Feng Y."/>
            <person name="Li Z."/>
            <person name="Xue J."/>
            <person name="Cheng D."/>
        </authorList>
    </citation>
    <scope>NUCLEOTIDE SEQUENCE [LARGE SCALE GENOMIC DNA]</scope>
    <source>
        <strain evidence="4 5">BZC3</strain>
    </source>
</reference>
<dbReference type="InterPro" id="IPR032623">
    <property type="entry name" value="FecR_N"/>
</dbReference>
<keyword evidence="1" id="KW-1133">Transmembrane helix</keyword>
<gene>
    <name evidence="4" type="ORF">CD943_04710</name>
</gene>
<accession>A0A1Z3LVL0</accession>
<evidence type="ECO:0000313" key="4">
    <source>
        <dbReference type="EMBL" id="ASD26252.1"/>
    </source>
</evidence>
<dbReference type="GO" id="GO:0016989">
    <property type="term" value="F:sigma factor antagonist activity"/>
    <property type="evidence" value="ECO:0007669"/>
    <property type="project" value="TreeGrafter"/>
</dbReference>
<organism evidence="4 5">
    <name type="scientific">Brevundimonas diminuta</name>
    <name type="common">Pseudomonas diminuta</name>
    <dbReference type="NCBI Taxonomy" id="293"/>
    <lineage>
        <taxon>Bacteria</taxon>
        <taxon>Pseudomonadati</taxon>
        <taxon>Pseudomonadota</taxon>
        <taxon>Alphaproteobacteria</taxon>
        <taxon>Caulobacterales</taxon>
        <taxon>Caulobacteraceae</taxon>
        <taxon>Brevundimonas</taxon>
    </lineage>
</organism>
<feature type="domain" description="FecR protein" evidence="2">
    <location>
        <begin position="121"/>
        <end position="211"/>
    </location>
</feature>
<dbReference type="EMBL" id="CP021995">
    <property type="protein sequence ID" value="ASD26252.1"/>
    <property type="molecule type" value="Genomic_DNA"/>
</dbReference>
<reference evidence="4 5" key="2">
    <citation type="submission" date="2017-06" db="EMBL/GenBank/DDBJ databases">
        <authorList>
            <person name="Kim H.J."/>
            <person name="Triplett B.A."/>
        </authorList>
    </citation>
    <scope>NUCLEOTIDE SEQUENCE [LARGE SCALE GENOMIC DNA]</scope>
    <source>
        <strain evidence="4 5">BZC3</strain>
    </source>
</reference>
<dbReference type="PANTHER" id="PTHR30273">
    <property type="entry name" value="PERIPLASMIC SIGNAL SENSOR AND SIGMA FACTOR ACTIVATOR FECR-RELATED"/>
    <property type="match status" value="1"/>
</dbReference>
<sequence>MGNAMSDPQSATGVADREAAEWHVRLGERPVSADTLHAFKTWRETAGNAEAYHKVERLWRSTGSLSSDGDIQNLTQATLRTSRPGTKRVWSRRLFPVAVALVPVVAVAMALLFWLPTRGLYETEIGGQRVVALDDGTQVRLDTDTRIRVRFASGERRIVLEQGQALFTVAHDATRPFRVEAGGTEVTALGTVFDVRRESAGARVTLVEGSVAVTDVQVETRTWRLTPGQQVQTSRRDPAPVAVDATVETSWSQGHLVFRGTPLRDAVAEVNRYLPDKIVLAAGPASEVAVNGSFATGDRDAFVAAVSDLFGLTAQPQADGGVRLTARSVGG</sequence>
<dbReference type="InterPro" id="IPR006860">
    <property type="entry name" value="FecR"/>
</dbReference>
<name>A0A1Z3LVL0_BREDI</name>
<evidence type="ECO:0000259" key="2">
    <source>
        <dbReference type="Pfam" id="PF04773"/>
    </source>
</evidence>
<keyword evidence="1" id="KW-0472">Membrane</keyword>
<dbReference type="Pfam" id="PF16220">
    <property type="entry name" value="DUF4880"/>
    <property type="match status" value="1"/>
</dbReference>
<keyword evidence="1" id="KW-0812">Transmembrane</keyword>
<proteinExistence type="predicted"/>
<dbReference type="PANTHER" id="PTHR30273:SF2">
    <property type="entry name" value="PROTEIN FECR"/>
    <property type="match status" value="1"/>
</dbReference>
<evidence type="ECO:0000259" key="3">
    <source>
        <dbReference type="Pfam" id="PF16220"/>
    </source>
</evidence>
<dbReference type="Pfam" id="PF04773">
    <property type="entry name" value="FecR"/>
    <property type="match status" value="1"/>
</dbReference>
<feature type="domain" description="FecR N-terminal" evidence="3">
    <location>
        <begin position="17"/>
        <end position="58"/>
    </location>
</feature>
<protein>
    <submittedName>
        <fullName evidence="4">Iron dicitrate transport regulator FecR</fullName>
    </submittedName>
</protein>
<dbReference type="Gene3D" id="2.60.120.1440">
    <property type="match status" value="1"/>
</dbReference>
<feature type="transmembrane region" description="Helical" evidence="1">
    <location>
        <begin position="94"/>
        <end position="115"/>
    </location>
</feature>
<dbReference type="Proteomes" id="UP000197024">
    <property type="component" value="Chromosome"/>
</dbReference>